<dbReference type="OrthoDB" id="2370471at2"/>
<dbReference type="PANTHER" id="PTHR43861">
    <property type="entry name" value="TRANS-ACONITATE 2-METHYLTRANSFERASE-RELATED"/>
    <property type="match status" value="1"/>
</dbReference>
<protein>
    <submittedName>
        <fullName evidence="1">Methyltransferase</fullName>
    </submittedName>
</protein>
<organism evidence="1 2">
    <name type="scientific">Salegentibacter salinarum</name>
    <dbReference type="NCBI Taxonomy" id="447422"/>
    <lineage>
        <taxon>Bacteria</taxon>
        <taxon>Pseudomonadati</taxon>
        <taxon>Bacteroidota</taxon>
        <taxon>Flavobacteriia</taxon>
        <taxon>Flavobacteriales</taxon>
        <taxon>Flavobacteriaceae</taxon>
        <taxon>Salegentibacter</taxon>
    </lineage>
</organism>
<dbReference type="SUPFAM" id="SSF53335">
    <property type="entry name" value="S-adenosyl-L-methionine-dependent methyltransferases"/>
    <property type="match status" value="1"/>
</dbReference>
<comment type="caution">
    <text evidence="1">The sequence shown here is derived from an EMBL/GenBank/DDBJ whole genome shotgun (WGS) entry which is preliminary data.</text>
</comment>
<name>A0A2N0U3W4_9FLAO</name>
<evidence type="ECO:0000313" key="1">
    <source>
        <dbReference type="EMBL" id="PKD21596.1"/>
    </source>
</evidence>
<proteinExistence type="predicted"/>
<dbReference type="CDD" id="cd02440">
    <property type="entry name" value="AdoMet_MTases"/>
    <property type="match status" value="1"/>
</dbReference>
<dbReference type="GO" id="GO:0032259">
    <property type="term" value="P:methylation"/>
    <property type="evidence" value="ECO:0007669"/>
    <property type="project" value="UniProtKB-KW"/>
</dbReference>
<sequence>MPDKNLPLKCKDHLVSGEEFRLEMRNDFEILETLPKPKNLSAYYESEDYISHTDSKKSITDKVYRAVKKYMLSEKLKWILQVSNGNKILDIGAGTGDFLEAAKEKKFEVSGIEPNDHARKLAFQKGIELQKELAYFDDISFNVITMWHVLEHVPDLEFQLKELHRLLTPNGVVVIAVPNFKSFDANYYKEFWAAYDVPRHLWHFSQNGISELFKNYNFQKLQTKPLVFDSFYVSLLSEKHKTGKGNFIKAFNIGLNSNLKAKTTSEYSSLVYFFQKS</sequence>
<dbReference type="Gene3D" id="3.40.50.150">
    <property type="entry name" value="Vaccinia Virus protein VP39"/>
    <property type="match status" value="1"/>
</dbReference>
<keyword evidence="2" id="KW-1185">Reference proteome</keyword>
<keyword evidence="1" id="KW-0808">Transferase</keyword>
<dbReference type="InterPro" id="IPR029063">
    <property type="entry name" value="SAM-dependent_MTases_sf"/>
</dbReference>
<gene>
    <name evidence="1" type="ORF">APR41_00995</name>
</gene>
<dbReference type="GO" id="GO:0008168">
    <property type="term" value="F:methyltransferase activity"/>
    <property type="evidence" value="ECO:0007669"/>
    <property type="project" value="UniProtKB-KW"/>
</dbReference>
<keyword evidence="1" id="KW-0489">Methyltransferase</keyword>
<dbReference type="RefSeq" id="WP_079711518.1">
    <property type="nucleotide sequence ID" value="NZ_FUZC01000001.1"/>
</dbReference>
<evidence type="ECO:0000313" key="2">
    <source>
        <dbReference type="Proteomes" id="UP000232673"/>
    </source>
</evidence>
<dbReference type="AlphaFoldDB" id="A0A2N0U3W4"/>
<dbReference type="Proteomes" id="UP000232673">
    <property type="component" value="Unassembled WGS sequence"/>
</dbReference>
<dbReference type="Pfam" id="PF13489">
    <property type="entry name" value="Methyltransf_23"/>
    <property type="match status" value="1"/>
</dbReference>
<reference evidence="1 2" key="1">
    <citation type="submission" date="2015-10" db="EMBL/GenBank/DDBJ databases">
        <title>Draft genome sequence of Salegentibacter salinarum KCTC 12975.</title>
        <authorList>
            <person name="Lin W."/>
            <person name="Zheng Q."/>
        </authorList>
    </citation>
    <scope>NUCLEOTIDE SEQUENCE [LARGE SCALE GENOMIC DNA]</scope>
    <source>
        <strain evidence="1 2">KCTC 12975</strain>
    </source>
</reference>
<dbReference type="EMBL" id="LKTS01000001">
    <property type="protein sequence ID" value="PKD21596.1"/>
    <property type="molecule type" value="Genomic_DNA"/>
</dbReference>
<dbReference type="STRING" id="447422.SAMN05660903_00368"/>
<accession>A0A2N0U3W4</accession>